<protein>
    <submittedName>
        <fullName evidence="3">Alginate export protein</fullName>
    </submittedName>
</protein>
<keyword evidence="4" id="KW-1185">Reference proteome</keyword>
<evidence type="ECO:0000256" key="1">
    <source>
        <dbReference type="SAM" id="SignalP"/>
    </source>
</evidence>
<feature type="chain" id="PRO_5020685239" evidence="1">
    <location>
        <begin position="21"/>
        <end position="398"/>
    </location>
</feature>
<gene>
    <name evidence="3" type="ORF">EDC23_0020</name>
</gene>
<dbReference type="InterPro" id="IPR025388">
    <property type="entry name" value="Alginate_export_dom"/>
</dbReference>
<evidence type="ECO:0000313" key="3">
    <source>
        <dbReference type="EMBL" id="TDY03651.1"/>
    </source>
</evidence>
<dbReference type="Gene3D" id="2.40.160.10">
    <property type="entry name" value="Porin"/>
    <property type="match status" value="1"/>
</dbReference>
<evidence type="ECO:0000313" key="4">
    <source>
        <dbReference type="Proteomes" id="UP000294914"/>
    </source>
</evidence>
<dbReference type="RefSeq" id="WP_134080243.1">
    <property type="nucleotide sequence ID" value="NZ_SOQX01000001.1"/>
</dbReference>
<evidence type="ECO:0000259" key="2">
    <source>
        <dbReference type="Pfam" id="PF13372"/>
    </source>
</evidence>
<keyword evidence="1" id="KW-0732">Signal</keyword>
<dbReference type="InterPro" id="IPR023614">
    <property type="entry name" value="Porin_dom_sf"/>
</dbReference>
<name>A0A4R8IRJ5_9GAMM</name>
<feature type="domain" description="Alginate export" evidence="2">
    <location>
        <begin position="36"/>
        <end position="280"/>
    </location>
</feature>
<feature type="signal peptide" evidence="1">
    <location>
        <begin position="1"/>
        <end position="20"/>
    </location>
</feature>
<organism evidence="3 4">
    <name type="scientific">Thiohalophilus thiocyanatoxydans</name>
    <dbReference type="NCBI Taxonomy" id="381308"/>
    <lineage>
        <taxon>Bacteria</taxon>
        <taxon>Pseudomonadati</taxon>
        <taxon>Pseudomonadota</taxon>
        <taxon>Gammaproteobacteria</taxon>
        <taxon>Thiohalomonadales</taxon>
        <taxon>Thiohalophilaceae</taxon>
        <taxon>Thiohalophilus</taxon>
    </lineage>
</organism>
<dbReference type="Pfam" id="PF13372">
    <property type="entry name" value="Alginate_exp"/>
    <property type="match status" value="1"/>
</dbReference>
<comment type="caution">
    <text evidence="3">The sequence shown here is derived from an EMBL/GenBank/DDBJ whole genome shotgun (WGS) entry which is preliminary data.</text>
</comment>
<dbReference type="AlphaFoldDB" id="A0A4R8IRJ5"/>
<proteinExistence type="predicted"/>
<reference evidence="3 4" key="1">
    <citation type="submission" date="2019-03" db="EMBL/GenBank/DDBJ databases">
        <title>Genomic Encyclopedia of Type Strains, Phase IV (KMG-IV): sequencing the most valuable type-strain genomes for metagenomic binning, comparative biology and taxonomic classification.</title>
        <authorList>
            <person name="Goeker M."/>
        </authorList>
    </citation>
    <scope>NUCLEOTIDE SEQUENCE [LARGE SCALE GENOMIC DNA]</scope>
    <source>
        <strain evidence="3 4">DSM 16326</strain>
    </source>
</reference>
<accession>A0A4R8IRJ5</accession>
<dbReference type="OrthoDB" id="9767539at2"/>
<dbReference type="Proteomes" id="UP000294914">
    <property type="component" value="Unassembled WGS sequence"/>
</dbReference>
<sequence length="398" mass="43562">MKKISLTILAAMASYDVALAADSLTEALTSGKSSVDMRLRYEAVDQDNTLKDASALTLLTRLGYSTADYKGFSATLGMEDIRIVGEDDYSVPLTDFNSGTYSPILDPEVTEVDQGFVKYASGTTAVKYGRQAITFDNERFIGAVGWRQDRQTYDALSLSFSPVDDLLVNYAYVTKRNRIFAEVKDIDAKDNLFNASYKTPIGNLSGYAYLLEQDNDTDNSHDTYGLRLVGSTGDDNKYLYTLEYATQESKDSGNENDADYALLEGGMVFSGMTAKVGYELLGSDSSNYGFSTPLATVHAFNGWSDQFLSTPDQGLADLYVSLGGKFGGGKWLAVYHDFSADDSTSTIDDLGDEINLLYAKKFHKIYTAGIKYASYSAGDAAAGKVDTDKMWIWGSMNF</sequence>
<dbReference type="EMBL" id="SOQX01000001">
    <property type="protein sequence ID" value="TDY03651.1"/>
    <property type="molecule type" value="Genomic_DNA"/>
</dbReference>